<comment type="caution">
    <text evidence="8">The sequence shown here is derived from an EMBL/GenBank/DDBJ whole genome shotgun (WGS) entry which is preliminary data.</text>
</comment>
<keyword evidence="3 6" id="KW-0812">Transmembrane</keyword>
<evidence type="ECO:0000256" key="4">
    <source>
        <dbReference type="ARBA" id="ARBA00022989"/>
    </source>
</evidence>
<organism evidence="8 9">
    <name type="scientific">Vasconcelosia minhoensis LEGE 07310</name>
    <dbReference type="NCBI Taxonomy" id="915328"/>
    <lineage>
        <taxon>Bacteria</taxon>
        <taxon>Bacillati</taxon>
        <taxon>Cyanobacteriota</taxon>
        <taxon>Cyanophyceae</taxon>
        <taxon>Nodosilineales</taxon>
        <taxon>Cymatolegaceae</taxon>
        <taxon>Vasconcelosia</taxon>
        <taxon>Vasconcelosia minhoensis</taxon>
    </lineage>
</organism>
<protein>
    <recommendedName>
        <fullName evidence="6">TVP38/TMEM64 family membrane protein</fullName>
    </recommendedName>
</protein>
<sequence length="255" mass="27012">MRRFTQSKLWRKGFEIMALSVLGGFLLTAPALAQEAAESGGGIRGALAGVLAWIDGLGLIAPIVFILLYIAITVAFLPASVVTLGAGVVFGVVEGSIYVFIGAMLGATAAFLVGRYVARDWIARKVANNQKFQAIDDAIGREGRKIIFLIRLSPAFPFNLLNYALGLTQVSLKDYVLGTLGIIPGTIMYVYLGSLAGNLAMLGAGEQPSNPGIIWTIRIVGFIATVAVTLYVTKVARKALSEHVPDATEEVASNP</sequence>
<keyword evidence="4 6" id="KW-1133">Transmembrane helix</keyword>
<accession>A0A8J7AM32</accession>
<comment type="similarity">
    <text evidence="6">Belongs to the TVP38/TMEM64 family.</text>
</comment>
<keyword evidence="2 6" id="KW-1003">Cell membrane</keyword>
<evidence type="ECO:0000256" key="1">
    <source>
        <dbReference type="ARBA" id="ARBA00004651"/>
    </source>
</evidence>
<feature type="transmembrane region" description="Helical" evidence="6">
    <location>
        <begin position="212"/>
        <end position="232"/>
    </location>
</feature>
<feature type="transmembrane region" description="Helical" evidence="6">
    <location>
        <begin position="175"/>
        <end position="192"/>
    </location>
</feature>
<feature type="transmembrane region" description="Helical" evidence="6">
    <location>
        <begin position="97"/>
        <end position="118"/>
    </location>
</feature>
<feature type="domain" description="VTT" evidence="7">
    <location>
        <begin position="77"/>
        <end position="194"/>
    </location>
</feature>
<evidence type="ECO:0000256" key="3">
    <source>
        <dbReference type="ARBA" id="ARBA00022692"/>
    </source>
</evidence>
<gene>
    <name evidence="8" type="ORF">IQ241_06405</name>
</gene>
<proteinExistence type="inferred from homology"/>
<dbReference type="PANTHER" id="PTHR12677:SF59">
    <property type="entry name" value="GOLGI APPARATUS MEMBRANE PROTEIN TVP38-RELATED"/>
    <property type="match status" value="1"/>
</dbReference>
<keyword evidence="5 6" id="KW-0472">Membrane</keyword>
<name>A0A8J7AM32_9CYAN</name>
<dbReference type="Proteomes" id="UP000636505">
    <property type="component" value="Unassembled WGS sequence"/>
</dbReference>
<evidence type="ECO:0000256" key="6">
    <source>
        <dbReference type="RuleBase" id="RU366058"/>
    </source>
</evidence>
<feature type="transmembrane region" description="Helical" evidence="6">
    <location>
        <begin position="67"/>
        <end position="91"/>
    </location>
</feature>
<evidence type="ECO:0000256" key="2">
    <source>
        <dbReference type="ARBA" id="ARBA00022475"/>
    </source>
</evidence>
<dbReference type="Pfam" id="PF09335">
    <property type="entry name" value="VTT_dom"/>
    <property type="match status" value="1"/>
</dbReference>
<comment type="subcellular location">
    <subcellularLocation>
        <location evidence="1 6">Cell membrane</location>
        <topology evidence="1 6">Multi-pass membrane protein</topology>
    </subcellularLocation>
</comment>
<dbReference type="InterPro" id="IPR015414">
    <property type="entry name" value="TMEM64"/>
</dbReference>
<dbReference type="AlphaFoldDB" id="A0A8J7AM32"/>
<keyword evidence="9" id="KW-1185">Reference proteome</keyword>
<dbReference type="GO" id="GO:0005886">
    <property type="term" value="C:plasma membrane"/>
    <property type="evidence" value="ECO:0007669"/>
    <property type="project" value="UniProtKB-SubCell"/>
</dbReference>
<dbReference type="EMBL" id="JADEXG010000010">
    <property type="protein sequence ID" value="MBE9076929.1"/>
    <property type="molecule type" value="Genomic_DNA"/>
</dbReference>
<evidence type="ECO:0000256" key="5">
    <source>
        <dbReference type="ARBA" id="ARBA00023136"/>
    </source>
</evidence>
<evidence type="ECO:0000259" key="7">
    <source>
        <dbReference type="Pfam" id="PF09335"/>
    </source>
</evidence>
<dbReference type="InterPro" id="IPR032816">
    <property type="entry name" value="VTT_dom"/>
</dbReference>
<evidence type="ECO:0000313" key="8">
    <source>
        <dbReference type="EMBL" id="MBE9076929.1"/>
    </source>
</evidence>
<evidence type="ECO:0000313" key="9">
    <source>
        <dbReference type="Proteomes" id="UP000636505"/>
    </source>
</evidence>
<feature type="transmembrane region" description="Helical" evidence="6">
    <location>
        <begin position="43"/>
        <end position="60"/>
    </location>
</feature>
<reference evidence="8" key="1">
    <citation type="submission" date="2020-10" db="EMBL/GenBank/DDBJ databases">
        <authorList>
            <person name="Castelo-Branco R."/>
            <person name="Eusebio N."/>
            <person name="Adriana R."/>
            <person name="Vieira A."/>
            <person name="Brugerolle De Fraissinette N."/>
            <person name="Rezende De Castro R."/>
            <person name="Schneider M.P."/>
            <person name="Vasconcelos V."/>
            <person name="Leao P.N."/>
        </authorList>
    </citation>
    <scope>NUCLEOTIDE SEQUENCE</scope>
    <source>
        <strain evidence="8">LEGE 07310</strain>
    </source>
</reference>
<dbReference type="PANTHER" id="PTHR12677">
    <property type="entry name" value="GOLGI APPARATUS MEMBRANE PROTEIN TVP38-RELATED"/>
    <property type="match status" value="1"/>
</dbReference>